<organism evidence="2 3">
    <name type="scientific">Panagrolaimus superbus</name>
    <dbReference type="NCBI Taxonomy" id="310955"/>
    <lineage>
        <taxon>Eukaryota</taxon>
        <taxon>Metazoa</taxon>
        <taxon>Ecdysozoa</taxon>
        <taxon>Nematoda</taxon>
        <taxon>Chromadorea</taxon>
        <taxon>Rhabditida</taxon>
        <taxon>Tylenchina</taxon>
        <taxon>Panagrolaimomorpha</taxon>
        <taxon>Panagrolaimoidea</taxon>
        <taxon>Panagrolaimidae</taxon>
        <taxon>Panagrolaimus</taxon>
    </lineage>
</organism>
<protein>
    <submittedName>
        <fullName evidence="3">Uncharacterized protein</fullName>
    </submittedName>
</protein>
<evidence type="ECO:0000313" key="3">
    <source>
        <dbReference type="WBParaSite" id="PSU_v2.g10563.t1"/>
    </source>
</evidence>
<name>A0A914XXV6_9BILA</name>
<accession>A0A914XXV6</accession>
<keyword evidence="1" id="KW-0732">Signal</keyword>
<proteinExistence type="predicted"/>
<keyword evidence="2" id="KW-1185">Reference proteome</keyword>
<feature type="chain" id="PRO_5037916302" evidence="1">
    <location>
        <begin position="19"/>
        <end position="231"/>
    </location>
</feature>
<dbReference type="WBParaSite" id="PSU_v2.g10563.t1">
    <property type="protein sequence ID" value="PSU_v2.g10563.t1"/>
    <property type="gene ID" value="PSU_v2.g10563"/>
</dbReference>
<feature type="signal peptide" evidence="1">
    <location>
        <begin position="1"/>
        <end position="18"/>
    </location>
</feature>
<evidence type="ECO:0000256" key="1">
    <source>
        <dbReference type="SAM" id="SignalP"/>
    </source>
</evidence>
<sequence length="231" mass="25980">MKFLVLISLAVIFNNILALDLCSDADKAKITTCYNAHIFPILPNKDFRDNYLVAIRNETKFAEICVGQKHLDECLGGPLIQRCFNIEDLKNVTFVDNNFDARIFIGIYLQNVYGCQKVPQLFKDQRTCIFYQGNLCKKDMSNCSSINTFSKCAVERVTKHCGKPAGCILKKFTTLESCYVPEVCLGCDSLNVNNKAIDALCHDDLNSGIRYPANIVIVVVTTLLSYLFCSR</sequence>
<evidence type="ECO:0000313" key="2">
    <source>
        <dbReference type="Proteomes" id="UP000887577"/>
    </source>
</evidence>
<reference evidence="3" key="1">
    <citation type="submission" date="2022-11" db="UniProtKB">
        <authorList>
            <consortium name="WormBaseParasite"/>
        </authorList>
    </citation>
    <scope>IDENTIFICATION</scope>
</reference>
<dbReference type="AlphaFoldDB" id="A0A914XXV6"/>
<dbReference type="Proteomes" id="UP000887577">
    <property type="component" value="Unplaced"/>
</dbReference>